<evidence type="ECO:0000256" key="6">
    <source>
        <dbReference type="ARBA" id="ARBA00022801"/>
    </source>
</evidence>
<keyword evidence="4" id="KW-0963">Cytoplasm</keyword>
<evidence type="ECO:0000256" key="9">
    <source>
        <dbReference type="PIRSR" id="PIRSR036696-1"/>
    </source>
</evidence>
<dbReference type="InterPro" id="IPR002933">
    <property type="entry name" value="Peptidase_M20"/>
</dbReference>
<name>A0A8H7UNB0_MORIS</name>
<evidence type="ECO:0000259" key="11">
    <source>
        <dbReference type="Pfam" id="PF07687"/>
    </source>
</evidence>
<evidence type="ECO:0000256" key="5">
    <source>
        <dbReference type="ARBA" id="ARBA00022723"/>
    </source>
</evidence>
<dbReference type="EMBL" id="JAEPQZ010000002">
    <property type="protein sequence ID" value="KAG2185094.1"/>
    <property type="molecule type" value="Genomic_DNA"/>
</dbReference>
<keyword evidence="13" id="KW-1185">Reference proteome</keyword>
<feature type="binding site" evidence="10">
    <location>
        <position position="166"/>
    </location>
    <ligand>
        <name>Zn(2+)</name>
        <dbReference type="ChEBI" id="CHEBI:29105"/>
        <label>2</label>
    </ligand>
</feature>
<dbReference type="PANTHER" id="PTHR45892:SF1">
    <property type="entry name" value="AMINOACYLASE-1"/>
    <property type="match status" value="1"/>
</dbReference>
<accession>A0A8H7UNB0</accession>
<feature type="active site" description="Proton acceptor" evidence="9">
    <location>
        <position position="200"/>
    </location>
</feature>
<dbReference type="InterPro" id="IPR011650">
    <property type="entry name" value="Peptidase_M20_dimer"/>
</dbReference>
<dbReference type="PANTHER" id="PTHR45892">
    <property type="entry name" value="AMINOACYLASE-1"/>
    <property type="match status" value="1"/>
</dbReference>
<dbReference type="GO" id="GO:0046872">
    <property type="term" value="F:metal ion binding"/>
    <property type="evidence" value="ECO:0007669"/>
    <property type="project" value="UniProtKB-KW"/>
</dbReference>
<organism evidence="12 13">
    <name type="scientific">Mortierella isabellina</name>
    <name type="common">Filamentous fungus</name>
    <name type="synonym">Umbelopsis isabellina</name>
    <dbReference type="NCBI Taxonomy" id="91625"/>
    <lineage>
        <taxon>Eukaryota</taxon>
        <taxon>Fungi</taxon>
        <taxon>Fungi incertae sedis</taxon>
        <taxon>Mucoromycota</taxon>
        <taxon>Mucoromycotina</taxon>
        <taxon>Umbelopsidomycetes</taxon>
        <taxon>Umbelopsidales</taxon>
        <taxon>Umbelopsidaceae</taxon>
        <taxon>Umbelopsis</taxon>
    </lineage>
</organism>
<feature type="binding site" evidence="10">
    <location>
        <position position="201"/>
    </location>
    <ligand>
        <name>Zn(2+)</name>
        <dbReference type="ChEBI" id="CHEBI:29105"/>
        <label>2</label>
    </ligand>
</feature>
<keyword evidence="5 10" id="KW-0479">Metal-binding</keyword>
<feature type="domain" description="Peptidase M20 dimerisation" evidence="11">
    <location>
        <begin position="242"/>
        <end position="354"/>
    </location>
</feature>
<dbReference type="GO" id="GO:0004046">
    <property type="term" value="F:aminoacylase activity"/>
    <property type="evidence" value="ECO:0007669"/>
    <property type="project" value="UniProtKB-EC"/>
</dbReference>
<feature type="binding site" evidence="10">
    <location>
        <position position="429"/>
    </location>
    <ligand>
        <name>Zn(2+)</name>
        <dbReference type="ChEBI" id="CHEBI:29105"/>
        <label>2</label>
    </ligand>
</feature>
<feature type="binding site" evidence="10">
    <location>
        <position position="133"/>
    </location>
    <ligand>
        <name>Zn(2+)</name>
        <dbReference type="ChEBI" id="CHEBI:29105"/>
        <label>1</label>
    </ligand>
</feature>
<dbReference type="FunFam" id="3.40.630.10:FF:000019">
    <property type="entry name" value="Aminoacylase 1"/>
    <property type="match status" value="1"/>
</dbReference>
<dbReference type="Gene3D" id="3.30.70.360">
    <property type="match status" value="1"/>
</dbReference>
<dbReference type="InterPro" id="IPR001261">
    <property type="entry name" value="ArgE/DapE_CS"/>
</dbReference>
<comment type="similarity">
    <text evidence="2">Belongs to the peptidase M20A family.</text>
</comment>
<evidence type="ECO:0000256" key="4">
    <source>
        <dbReference type="ARBA" id="ARBA00022490"/>
    </source>
</evidence>
<dbReference type="SUPFAM" id="SSF55031">
    <property type="entry name" value="Bacterial exopeptidase dimerisation domain"/>
    <property type="match status" value="1"/>
</dbReference>
<reference evidence="12" key="1">
    <citation type="submission" date="2020-12" db="EMBL/GenBank/DDBJ databases">
        <title>Metabolic potential, ecology and presence of endohyphal bacteria is reflected in genomic diversity of Mucoromycotina.</title>
        <authorList>
            <person name="Muszewska A."/>
            <person name="Okrasinska A."/>
            <person name="Steczkiewicz K."/>
            <person name="Drgas O."/>
            <person name="Orlowska M."/>
            <person name="Perlinska-Lenart U."/>
            <person name="Aleksandrzak-Piekarczyk T."/>
            <person name="Szatraj K."/>
            <person name="Zielenkiewicz U."/>
            <person name="Pilsyk S."/>
            <person name="Malc E."/>
            <person name="Mieczkowski P."/>
            <person name="Kruszewska J.S."/>
            <person name="Biernat P."/>
            <person name="Pawlowska J."/>
        </authorList>
    </citation>
    <scope>NUCLEOTIDE SEQUENCE</scope>
    <source>
        <strain evidence="12">WA0000067209</strain>
    </source>
</reference>
<evidence type="ECO:0000256" key="10">
    <source>
        <dbReference type="PIRSR" id="PIRSR036696-2"/>
    </source>
</evidence>
<comment type="cofactor">
    <cofactor evidence="10">
        <name>Zn(2+)</name>
        <dbReference type="ChEBI" id="CHEBI:29105"/>
    </cofactor>
    <text evidence="10">Binds 2 Zn(2+) ions per subunit.</text>
</comment>
<feature type="binding site" evidence="10">
    <location>
        <position position="166"/>
    </location>
    <ligand>
        <name>Zn(2+)</name>
        <dbReference type="ChEBI" id="CHEBI:29105"/>
        <label>1</label>
    </ligand>
</feature>
<comment type="caution">
    <text evidence="12">The sequence shown here is derived from an EMBL/GenBank/DDBJ whole genome shotgun (WGS) entry which is preliminary data.</text>
</comment>
<comment type="subcellular location">
    <subcellularLocation>
        <location evidence="1">Cytoplasm</location>
    </subcellularLocation>
</comment>
<dbReference type="InterPro" id="IPR036264">
    <property type="entry name" value="Bact_exopeptidase_dim_dom"/>
</dbReference>
<dbReference type="PIRSF" id="PIRSF036696">
    <property type="entry name" value="ACY-1"/>
    <property type="match status" value="1"/>
</dbReference>
<protein>
    <recommendedName>
        <fullName evidence="3">N-acyl-aliphatic-L-amino acid amidohydrolase</fullName>
        <ecNumber evidence="3">3.5.1.14</ecNumber>
    </recommendedName>
    <alternativeName>
        <fullName evidence="8">N-acyl-L-amino-acid amidohydrolase</fullName>
    </alternativeName>
</protein>
<dbReference type="NCBIfam" id="TIGR01880">
    <property type="entry name" value="Ac-peptdase-euk"/>
    <property type="match status" value="1"/>
</dbReference>
<dbReference type="InterPro" id="IPR010159">
    <property type="entry name" value="N-acyl_aa_amidohydrolase"/>
</dbReference>
<dbReference type="Pfam" id="PF01546">
    <property type="entry name" value="Peptidase_M20"/>
    <property type="match status" value="1"/>
</dbReference>
<evidence type="ECO:0000256" key="8">
    <source>
        <dbReference type="ARBA" id="ARBA00029656"/>
    </source>
</evidence>
<evidence type="ECO:0000256" key="3">
    <source>
        <dbReference type="ARBA" id="ARBA00011913"/>
    </source>
</evidence>
<dbReference type="Pfam" id="PF07687">
    <property type="entry name" value="M20_dimer"/>
    <property type="match status" value="1"/>
</dbReference>
<dbReference type="OrthoDB" id="3064516at2759"/>
<proteinExistence type="inferred from homology"/>
<feature type="active site" evidence="9">
    <location>
        <position position="135"/>
    </location>
</feature>
<evidence type="ECO:0000256" key="1">
    <source>
        <dbReference type="ARBA" id="ARBA00004496"/>
    </source>
</evidence>
<sequence length="457" mass="51492">MVVHPNEVLASIEPLAHPPKKVCPGQTPLTQQAKLKLATGLTNLSTYLLLDNTFTAAMSSQENPAIARFRDYLRVNTMQPEPDYQKCMDFLSKQATELGLPYQIIESAPGKPNIVVTVKGTDPSLPSILLNSHTDVVPVFREKWSVDPFEAVKRDDGYILARGSQDMKCVGWSYFEAIRVLLSEGWTPKRTVHMSFVADEEIGGQLGMKLLVNKQEFKDLNVGFALDEGIASPKDTLRVFYGERAPWWVKVVSTGQTGHGSQLIIEDNATLKLMKVINKFMEYRADQEHKLIHGIDGRKVELGDVNTVNLTMLNAGVQFNVVPQEAWAGFDIRVSPRTDIQQFKQMLIDMAESEPGVKLEFVTFFGSNKLTPINDGNQWWETVTNVAKQHNITLEPEIFPAATDSRYLREIGIPAFGISYLKNVPILLHDHDERIHQDEFLEGIPFYRDLIRQVAEL</sequence>
<dbReference type="SUPFAM" id="SSF53187">
    <property type="entry name" value="Zn-dependent exopeptidases"/>
    <property type="match status" value="1"/>
</dbReference>
<dbReference type="Proteomes" id="UP000654370">
    <property type="component" value="Unassembled WGS sequence"/>
</dbReference>
<evidence type="ECO:0000256" key="2">
    <source>
        <dbReference type="ARBA" id="ARBA00006247"/>
    </source>
</evidence>
<evidence type="ECO:0000313" key="12">
    <source>
        <dbReference type="EMBL" id="KAG2185094.1"/>
    </source>
</evidence>
<dbReference type="Gene3D" id="3.40.630.10">
    <property type="entry name" value="Zn peptidases"/>
    <property type="match status" value="1"/>
</dbReference>
<dbReference type="GO" id="GO:0006520">
    <property type="term" value="P:amino acid metabolic process"/>
    <property type="evidence" value="ECO:0007669"/>
    <property type="project" value="InterPro"/>
</dbReference>
<dbReference type="Gene3D" id="1.10.150.900">
    <property type="match status" value="1"/>
</dbReference>
<gene>
    <name evidence="12" type="ORF">INT43_001007</name>
</gene>
<keyword evidence="7 10" id="KW-0862">Zinc</keyword>
<dbReference type="AlphaFoldDB" id="A0A8H7UNB0"/>
<feature type="binding site" evidence="10">
    <location>
        <position position="228"/>
    </location>
    <ligand>
        <name>Zn(2+)</name>
        <dbReference type="ChEBI" id="CHEBI:29105"/>
        <label>1</label>
    </ligand>
</feature>
<dbReference type="GO" id="GO:0005737">
    <property type="term" value="C:cytoplasm"/>
    <property type="evidence" value="ECO:0007669"/>
    <property type="project" value="UniProtKB-SubCell"/>
</dbReference>
<evidence type="ECO:0000313" key="13">
    <source>
        <dbReference type="Proteomes" id="UP000654370"/>
    </source>
</evidence>
<dbReference type="InterPro" id="IPR052083">
    <property type="entry name" value="Aminoacylase-1_M20A"/>
</dbReference>
<keyword evidence="6" id="KW-0378">Hydrolase</keyword>
<dbReference type="PROSITE" id="PS00758">
    <property type="entry name" value="ARGE_DAPE_CPG2_1"/>
    <property type="match status" value="1"/>
</dbReference>
<evidence type="ECO:0000256" key="7">
    <source>
        <dbReference type="ARBA" id="ARBA00022833"/>
    </source>
</evidence>
<dbReference type="EC" id="3.5.1.14" evidence="3"/>